<evidence type="ECO:0000313" key="3">
    <source>
        <dbReference type="Proteomes" id="UP000322245"/>
    </source>
</evidence>
<reference evidence="2 3" key="1">
    <citation type="submission" date="2017-05" db="EMBL/GenBank/DDBJ databases">
        <title>The Genome Sequence of Tsuchiyaea wingfieldii DSM 27421.</title>
        <authorList>
            <person name="Cuomo C."/>
            <person name="Passer A."/>
            <person name="Billmyre B."/>
            <person name="Heitman J."/>
        </authorList>
    </citation>
    <scope>NUCLEOTIDE SEQUENCE [LARGE SCALE GENOMIC DNA]</scope>
    <source>
        <strain evidence="2 3">DSM 27421</strain>
    </source>
</reference>
<organism evidence="2 3">
    <name type="scientific">Cryptococcus floricola</name>
    <dbReference type="NCBI Taxonomy" id="2591691"/>
    <lineage>
        <taxon>Eukaryota</taxon>
        <taxon>Fungi</taxon>
        <taxon>Dikarya</taxon>
        <taxon>Basidiomycota</taxon>
        <taxon>Agaricomycotina</taxon>
        <taxon>Tremellomycetes</taxon>
        <taxon>Tremellales</taxon>
        <taxon>Cryptococcaceae</taxon>
        <taxon>Cryptococcus</taxon>
    </lineage>
</organism>
<feature type="compositionally biased region" description="Polar residues" evidence="1">
    <location>
        <begin position="54"/>
        <end position="63"/>
    </location>
</feature>
<keyword evidence="3" id="KW-1185">Reference proteome</keyword>
<comment type="caution">
    <text evidence="2">The sequence shown here is derived from an EMBL/GenBank/DDBJ whole genome shotgun (WGS) entry which is preliminary data.</text>
</comment>
<name>A0A5D3ALF8_9TREE</name>
<evidence type="ECO:0000256" key="1">
    <source>
        <dbReference type="SAM" id="MobiDB-lite"/>
    </source>
</evidence>
<protein>
    <submittedName>
        <fullName evidence="2">Uncharacterized protein</fullName>
    </submittedName>
</protein>
<sequence length="63" mass="6630">MSAFNARHDAVTALYTVPTLKKLLKSQPTIAVPIGSPLAAAPVPHPADRPRTDGSWSSPAKQP</sequence>
<dbReference type="AlphaFoldDB" id="A0A5D3ALF8"/>
<dbReference type="Proteomes" id="UP000322245">
    <property type="component" value="Unassembled WGS sequence"/>
</dbReference>
<dbReference type="EMBL" id="NIDF01000564">
    <property type="protein sequence ID" value="TYJ51061.1"/>
    <property type="molecule type" value="Genomic_DNA"/>
</dbReference>
<feature type="region of interest" description="Disordered" evidence="1">
    <location>
        <begin position="36"/>
        <end position="63"/>
    </location>
</feature>
<proteinExistence type="predicted"/>
<accession>A0A5D3ALF8</accession>
<feature type="non-terminal residue" evidence="2">
    <location>
        <position position="63"/>
    </location>
</feature>
<gene>
    <name evidence="2" type="ORF">B9479_008390</name>
</gene>
<evidence type="ECO:0000313" key="2">
    <source>
        <dbReference type="EMBL" id="TYJ51061.1"/>
    </source>
</evidence>